<comment type="caution">
    <text evidence="1">The sequence shown here is derived from an EMBL/GenBank/DDBJ whole genome shotgun (WGS) entry which is preliminary data.</text>
</comment>
<dbReference type="Gene3D" id="3.40.462.20">
    <property type="match status" value="1"/>
</dbReference>
<dbReference type="Proteomes" id="UP001295740">
    <property type="component" value="Unassembled WGS sequence"/>
</dbReference>
<name>A0AAI8VN64_9PEZI</name>
<dbReference type="EMBL" id="CAUWAG010000010">
    <property type="protein sequence ID" value="CAJ2507390.1"/>
    <property type="molecule type" value="Genomic_DNA"/>
</dbReference>
<reference evidence="1" key="1">
    <citation type="submission" date="2023-10" db="EMBL/GenBank/DDBJ databases">
        <authorList>
            <person name="Hackl T."/>
        </authorList>
    </citation>
    <scope>NUCLEOTIDE SEQUENCE</scope>
</reference>
<organism evidence="1 2">
    <name type="scientific">Anthostomella pinea</name>
    <dbReference type="NCBI Taxonomy" id="933095"/>
    <lineage>
        <taxon>Eukaryota</taxon>
        <taxon>Fungi</taxon>
        <taxon>Dikarya</taxon>
        <taxon>Ascomycota</taxon>
        <taxon>Pezizomycotina</taxon>
        <taxon>Sordariomycetes</taxon>
        <taxon>Xylariomycetidae</taxon>
        <taxon>Xylariales</taxon>
        <taxon>Xylariaceae</taxon>
        <taxon>Anthostomella</taxon>
    </lineage>
</organism>
<dbReference type="Gene3D" id="3.30.465.10">
    <property type="match status" value="1"/>
</dbReference>
<evidence type="ECO:0000313" key="2">
    <source>
        <dbReference type="Proteomes" id="UP001295740"/>
    </source>
</evidence>
<protein>
    <submittedName>
        <fullName evidence="1">Uu.00g085760.m01.CDS01</fullName>
    </submittedName>
</protein>
<keyword evidence="2" id="KW-1185">Reference proteome</keyword>
<proteinExistence type="predicted"/>
<accession>A0AAI8VN64</accession>
<sequence>MGRIPFRLLVATTTRLSLPMGQGRAGVNLGIIIEATYGLHKISESGGVGYALNADFVVPAEKNASYFELLECYLTVAAWNDAVREAQLVSNWQYFGSEDEAREAVAPMLSLTVVSSIGYCPGNKIFYAQEFGSDAANCAEGSGFGKTARFFQEYSDSRSLTTFALETYLTEAAVAAPDEETAYPWRDAPATGYLAPTFAWPGDADPAITAAAAALGQELQTDLAATSGHEDELEGGLGVYVNYAHGEEPLENIYCADKLPRLAALRRDGIKTTSLPTTWPCRPGTRRCDWGSRCSVLQIPRGCEKGTLRLDSASVSL</sequence>
<dbReference type="InterPro" id="IPR016169">
    <property type="entry name" value="FAD-bd_PCMH_sub2"/>
</dbReference>
<dbReference type="AlphaFoldDB" id="A0AAI8VN64"/>
<gene>
    <name evidence="1" type="ORF">KHLLAP_LOCUS7858</name>
</gene>
<evidence type="ECO:0000313" key="1">
    <source>
        <dbReference type="EMBL" id="CAJ2507390.1"/>
    </source>
</evidence>